<organism evidence="5 6">
    <name type="scientific">Brassica napus</name>
    <name type="common">Rape</name>
    <dbReference type="NCBI Taxonomy" id="3708"/>
    <lineage>
        <taxon>Eukaryota</taxon>
        <taxon>Viridiplantae</taxon>
        <taxon>Streptophyta</taxon>
        <taxon>Embryophyta</taxon>
        <taxon>Tracheophyta</taxon>
        <taxon>Spermatophyta</taxon>
        <taxon>Magnoliopsida</taxon>
        <taxon>eudicotyledons</taxon>
        <taxon>Gunneridae</taxon>
        <taxon>Pentapetalae</taxon>
        <taxon>rosids</taxon>
        <taxon>malvids</taxon>
        <taxon>Brassicales</taxon>
        <taxon>Brassicaceae</taxon>
        <taxon>Brassiceae</taxon>
        <taxon>Brassica</taxon>
    </lineage>
</organism>
<keyword evidence="4" id="KW-0732">Signal</keyword>
<comment type="caution">
    <text evidence="5">The sequence shown here is derived from an EMBL/GenBank/DDBJ whole genome shotgun (WGS) entry which is preliminary data.</text>
</comment>
<dbReference type="EMBL" id="JAGKQM010000011">
    <property type="protein sequence ID" value="KAH0900754.1"/>
    <property type="molecule type" value="Genomic_DNA"/>
</dbReference>
<gene>
    <name evidence="5" type="ORF">HID58_040257</name>
</gene>
<evidence type="ECO:0000313" key="5">
    <source>
        <dbReference type="EMBL" id="KAH0900754.1"/>
    </source>
</evidence>
<evidence type="ECO:0000256" key="3">
    <source>
        <dbReference type="ARBA" id="ARBA00022530"/>
    </source>
</evidence>
<keyword evidence="3" id="KW-0272">Extracellular matrix</keyword>
<dbReference type="Pfam" id="PF04199">
    <property type="entry name" value="Cyclase"/>
    <property type="match status" value="1"/>
</dbReference>
<dbReference type="Proteomes" id="UP000824890">
    <property type="component" value="Unassembled WGS sequence"/>
</dbReference>
<feature type="signal peptide" evidence="4">
    <location>
        <begin position="1"/>
        <end position="31"/>
    </location>
</feature>
<evidence type="ECO:0000256" key="4">
    <source>
        <dbReference type="SAM" id="SignalP"/>
    </source>
</evidence>
<comment type="subcellular location">
    <subcellularLocation>
        <location evidence="1">Secreted</location>
        <location evidence="1">Extracellular space</location>
        <location evidence="1">Extracellular matrix</location>
    </subcellularLocation>
</comment>
<dbReference type="InterPro" id="IPR037175">
    <property type="entry name" value="KFase_sf"/>
</dbReference>
<dbReference type="InterPro" id="IPR007325">
    <property type="entry name" value="KFase/CYL"/>
</dbReference>
<evidence type="ECO:0000313" key="6">
    <source>
        <dbReference type="Proteomes" id="UP000824890"/>
    </source>
</evidence>
<comment type="similarity">
    <text evidence="2">Belongs to the Cyclase 1 superfamily.</text>
</comment>
<sequence>MIEMGESKLTMAVPPLLLLTLLSLPSLLIHAAISDAYPTIPGTAPIDGGFSDELKPIRREVYGEGKIFDISHRYTPEMPAWESKEGIGRFLWLAASMKNGSLANNSEMKIPTHTGTHVDSPGHVYDEYYDAGFDVDSLDLQVLNGPALLVDVPRNKNITAEVMKSLNIPRGVRRVLFRTLNTDRRLMFKKEFDTSYVGFMKDGAQWLVDNTDIKLVGVDYLSVAAYDDLIPSHLVFLKGRMMEGALQSVKAFLSALASQLRSLIKDQIDSTTANINQVRESMTEALVLWERFYQRIERIEEVLSKISSDVQLGTEKNVEERSESFQTMEVVLPCRRENNDEEEESEVDDLNSAMGSSNRIQLDSIFQRHGKVRSCRRGCRYIQINESL</sequence>
<protein>
    <recommendedName>
        <fullName evidence="7">Cyclase-like protein 2</fullName>
    </recommendedName>
</protein>
<proteinExistence type="inferred from homology"/>
<keyword evidence="6" id="KW-1185">Reference proteome</keyword>
<evidence type="ECO:0008006" key="7">
    <source>
        <dbReference type="Google" id="ProtNLM"/>
    </source>
</evidence>
<evidence type="ECO:0000256" key="2">
    <source>
        <dbReference type="ARBA" id="ARBA00007865"/>
    </source>
</evidence>
<dbReference type="Gene3D" id="3.50.30.50">
    <property type="entry name" value="Putative cyclase"/>
    <property type="match status" value="1"/>
</dbReference>
<feature type="chain" id="PRO_5046851407" description="Cyclase-like protein 2" evidence="4">
    <location>
        <begin position="32"/>
        <end position="388"/>
    </location>
</feature>
<dbReference type="SUPFAM" id="SSF102198">
    <property type="entry name" value="Putative cyclase"/>
    <property type="match status" value="1"/>
</dbReference>
<accession>A0ABQ8B7H6</accession>
<dbReference type="PANTHER" id="PTHR31118:SF12">
    <property type="entry name" value="CYCLASE-LIKE PROTEIN 2"/>
    <property type="match status" value="1"/>
</dbReference>
<keyword evidence="3" id="KW-0964">Secreted</keyword>
<dbReference type="PANTHER" id="PTHR31118">
    <property type="entry name" value="CYCLASE-LIKE PROTEIN 2"/>
    <property type="match status" value="1"/>
</dbReference>
<reference evidence="5 6" key="1">
    <citation type="submission" date="2021-05" db="EMBL/GenBank/DDBJ databases">
        <title>Genome Assembly of Synthetic Allotetraploid Brassica napus Reveals Homoeologous Exchanges between Subgenomes.</title>
        <authorList>
            <person name="Davis J.T."/>
        </authorList>
    </citation>
    <scope>NUCLEOTIDE SEQUENCE [LARGE SCALE GENOMIC DNA]</scope>
    <source>
        <strain evidence="6">cv. Da-Ae</strain>
        <tissue evidence="5">Seedling</tissue>
    </source>
</reference>
<evidence type="ECO:0000256" key="1">
    <source>
        <dbReference type="ARBA" id="ARBA00004498"/>
    </source>
</evidence>
<name>A0ABQ8B7H6_BRANA</name>